<protein>
    <recommendedName>
        <fullName evidence="4">RRM domain-containing protein</fullName>
    </recommendedName>
</protein>
<keyword evidence="3" id="KW-1185">Reference proteome</keyword>
<evidence type="ECO:0000313" key="2">
    <source>
        <dbReference type="EMBL" id="KAL3271501.1"/>
    </source>
</evidence>
<dbReference type="Proteomes" id="UP001516400">
    <property type="component" value="Unassembled WGS sequence"/>
</dbReference>
<comment type="caution">
    <text evidence="2">The sequence shown here is derived from an EMBL/GenBank/DDBJ whole genome shotgun (WGS) entry which is preliminary data.</text>
</comment>
<organism evidence="2 3">
    <name type="scientific">Cryptolaemus montrouzieri</name>
    <dbReference type="NCBI Taxonomy" id="559131"/>
    <lineage>
        <taxon>Eukaryota</taxon>
        <taxon>Metazoa</taxon>
        <taxon>Ecdysozoa</taxon>
        <taxon>Arthropoda</taxon>
        <taxon>Hexapoda</taxon>
        <taxon>Insecta</taxon>
        <taxon>Pterygota</taxon>
        <taxon>Neoptera</taxon>
        <taxon>Endopterygota</taxon>
        <taxon>Coleoptera</taxon>
        <taxon>Polyphaga</taxon>
        <taxon>Cucujiformia</taxon>
        <taxon>Coccinelloidea</taxon>
        <taxon>Coccinellidae</taxon>
        <taxon>Scymninae</taxon>
        <taxon>Scymnini</taxon>
        <taxon>Cryptolaemus</taxon>
    </lineage>
</organism>
<dbReference type="InterPro" id="IPR012677">
    <property type="entry name" value="Nucleotide-bd_a/b_plait_sf"/>
</dbReference>
<evidence type="ECO:0000256" key="1">
    <source>
        <dbReference type="SAM" id="MobiDB-lite"/>
    </source>
</evidence>
<name>A0ABD2MYP3_9CUCU</name>
<dbReference type="AlphaFoldDB" id="A0ABD2MYP3"/>
<feature type="region of interest" description="Disordered" evidence="1">
    <location>
        <begin position="80"/>
        <end position="100"/>
    </location>
</feature>
<evidence type="ECO:0008006" key="4">
    <source>
        <dbReference type="Google" id="ProtNLM"/>
    </source>
</evidence>
<accession>A0ABD2MYP3</accession>
<dbReference type="SUPFAM" id="SSF54928">
    <property type="entry name" value="RNA-binding domain, RBD"/>
    <property type="match status" value="1"/>
</dbReference>
<gene>
    <name evidence="2" type="ORF">HHI36_021983</name>
</gene>
<reference evidence="2 3" key="1">
    <citation type="journal article" date="2021" name="BMC Biol.">
        <title>Horizontally acquired antibacterial genes associated with adaptive radiation of ladybird beetles.</title>
        <authorList>
            <person name="Li H.S."/>
            <person name="Tang X.F."/>
            <person name="Huang Y.H."/>
            <person name="Xu Z.Y."/>
            <person name="Chen M.L."/>
            <person name="Du X.Y."/>
            <person name="Qiu B.Y."/>
            <person name="Chen P.T."/>
            <person name="Zhang W."/>
            <person name="Slipinski A."/>
            <person name="Escalona H.E."/>
            <person name="Waterhouse R.M."/>
            <person name="Zwick A."/>
            <person name="Pang H."/>
        </authorList>
    </citation>
    <scope>NUCLEOTIDE SEQUENCE [LARGE SCALE GENOMIC DNA]</scope>
    <source>
        <strain evidence="2">SYSU2018</strain>
    </source>
</reference>
<dbReference type="EMBL" id="JABFTP020000042">
    <property type="protein sequence ID" value="KAL3271501.1"/>
    <property type="molecule type" value="Genomic_DNA"/>
</dbReference>
<sequence>MGNEKLKLYVRFPRKIEEELEVKNLCPDIVSVHLPRQKSARWCIVDFKTKENLEEGVKILKKCKIEGKPIIVKPVNNKEKSLSVHKSTDSVKSVEHFLQS</sequence>
<proteinExistence type="predicted"/>
<dbReference type="Gene3D" id="3.30.70.330">
    <property type="match status" value="1"/>
</dbReference>
<dbReference type="InterPro" id="IPR035979">
    <property type="entry name" value="RBD_domain_sf"/>
</dbReference>
<evidence type="ECO:0000313" key="3">
    <source>
        <dbReference type="Proteomes" id="UP001516400"/>
    </source>
</evidence>